<proteinExistence type="inferred from homology"/>
<dbReference type="AlphaFoldDB" id="A0A060R981"/>
<dbReference type="HOGENOM" id="CLU_062612_0_0_10"/>
<sequence>MQKNTELVNFKNAFTFGLVVCLGVTLCEVVRDKQFNFFIFKLSTLDFWNGVMPYGEQWFSHGYDYYLYSPIFNVLFTPFAYLPKPCGEFAWNLFNYLLLAYAVYKFPQITPEQKARALLYLMLIIAPSQLSFQFNPAIAAFFLLAFSLLEQGKGMLAVLIIMVSALTKIYGVAELAILAFYPRFWRNIAYTAIFGAILAALPLVKLSVSEYGSYVQGWFAALAEHKASRTWQTIFDCSVIQWNGMRFEIMPYIQVGVFMVVALFVLIKRELWQSFSFRAGILASIMGWCVVFGNSTETHTYLIFLSGFALWYYTQPKKSKLIEALYWAVFVVVVVMPIDLLCPPSVMHFVFDSLDLNKYLLLMLWGSILWRTMSAKECCLER</sequence>
<dbReference type="eggNOG" id="COG1216">
    <property type="taxonomic scope" value="Bacteria"/>
</dbReference>
<feature type="transmembrane region" description="Helical" evidence="8">
    <location>
        <begin position="118"/>
        <end position="149"/>
    </location>
</feature>
<dbReference type="Proteomes" id="UP000027616">
    <property type="component" value="Chromosome I"/>
</dbReference>
<evidence type="ECO:0000256" key="3">
    <source>
        <dbReference type="ARBA" id="ARBA00022679"/>
    </source>
</evidence>
<name>A0A060R981_9BACT</name>
<keyword evidence="2" id="KW-1003">Cell membrane</keyword>
<evidence type="ECO:0000256" key="5">
    <source>
        <dbReference type="ARBA" id="ARBA00022989"/>
    </source>
</evidence>
<evidence type="ECO:0000256" key="8">
    <source>
        <dbReference type="SAM" id="Phobius"/>
    </source>
</evidence>
<feature type="transmembrane region" description="Helical" evidence="8">
    <location>
        <begin position="299"/>
        <end position="314"/>
    </location>
</feature>
<feature type="transmembrane region" description="Helical" evidence="8">
    <location>
        <begin position="275"/>
        <end position="293"/>
    </location>
</feature>
<organism evidence="9 10">
    <name type="scientific">Mucinivorans hirudinis</name>
    <dbReference type="NCBI Taxonomy" id="1433126"/>
    <lineage>
        <taxon>Bacteria</taxon>
        <taxon>Pseudomonadati</taxon>
        <taxon>Bacteroidota</taxon>
        <taxon>Bacteroidia</taxon>
        <taxon>Bacteroidales</taxon>
        <taxon>Rikenellaceae</taxon>
        <taxon>Mucinivorans</taxon>
    </lineage>
</organism>
<comment type="subcellular location">
    <subcellularLocation>
        <location evidence="1">Cell membrane</location>
        <topology evidence="1">Multi-pass membrane protein</topology>
    </subcellularLocation>
</comment>
<accession>A0A060R981</accession>
<protein>
    <submittedName>
        <fullName evidence="9">Uncharacterized protein</fullName>
    </submittedName>
</protein>
<keyword evidence="3" id="KW-0808">Transferase</keyword>
<keyword evidence="5 8" id="KW-1133">Transmembrane helix</keyword>
<dbReference type="GO" id="GO:0016758">
    <property type="term" value="F:hexosyltransferase activity"/>
    <property type="evidence" value="ECO:0007669"/>
    <property type="project" value="InterPro"/>
</dbReference>
<feature type="transmembrane region" description="Helical" evidence="8">
    <location>
        <begin position="155"/>
        <end position="181"/>
    </location>
</feature>
<evidence type="ECO:0000256" key="4">
    <source>
        <dbReference type="ARBA" id="ARBA00022692"/>
    </source>
</evidence>
<dbReference type="KEGG" id="rbc:BN938_2083"/>
<evidence type="ECO:0000313" key="9">
    <source>
        <dbReference type="EMBL" id="CDN32156.1"/>
    </source>
</evidence>
<gene>
    <name evidence="9" type="ORF">BN938_2083</name>
</gene>
<feature type="transmembrane region" description="Helical" evidence="8">
    <location>
        <begin position="188"/>
        <end position="208"/>
    </location>
</feature>
<keyword evidence="4 8" id="KW-0812">Transmembrane</keyword>
<dbReference type="STRING" id="1433126.BN938_2083"/>
<dbReference type="EMBL" id="HG934468">
    <property type="protein sequence ID" value="CDN32156.1"/>
    <property type="molecule type" value="Genomic_DNA"/>
</dbReference>
<dbReference type="GO" id="GO:0005886">
    <property type="term" value="C:plasma membrane"/>
    <property type="evidence" value="ECO:0007669"/>
    <property type="project" value="UniProtKB-SubCell"/>
</dbReference>
<reference evidence="9 10" key="1">
    <citation type="journal article" date="2015" name="Genome Announc.">
        <title>Complete Genome Sequence of the Novel Leech Symbiont Mucinivorans hirudinis M3T.</title>
        <authorList>
            <person name="Nelson M.C."/>
            <person name="Bomar L."/>
            <person name="Graf J."/>
        </authorList>
    </citation>
    <scope>NUCLEOTIDE SEQUENCE [LARGE SCALE GENOMIC DNA]</scope>
    <source>
        <strain evidence="10">M3</strain>
    </source>
</reference>
<dbReference type="InterPro" id="IPR018584">
    <property type="entry name" value="GT87"/>
</dbReference>
<feature type="transmembrane region" description="Helical" evidence="8">
    <location>
        <begin position="326"/>
        <end position="350"/>
    </location>
</feature>
<feature type="transmembrane region" description="Helical" evidence="8">
    <location>
        <begin position="89"/>
        <end position="106"/>
    </location>
</feature>
<evidence type="ECO:0000256" key="7">
    <source>
        <dbReference type="ARBA" id="ARBA00024033"/>
    </source>
</evidence>
<feature type="transmembrane region" description="Helical" evidence="8">
    <location>
        <begin position="249"/>
        <end position="268"/>
    </location>
</feature>
<evidence type="ECO:0000256" key="6">
    <source>
        <dbReference type="ARBA" id="ARBA00023136"/>
    </source>
</evidence>
<evidence type="ECO:0000256" key="1">
    <source>
        <dbReference type="ARBA" id="ARBA00004651"/>
    </source>
</evidence>
<evidence type="ECO:0000313" key="10">
    <source>
        <dbReference type="Proteomes" id="UP000027616"/>
    </source>
</evidence>
<comment type="similarity">
    <text evidence="7">Belongs to the glycosyltransferase 87 family.</text>
</comment>
<evidence type="ECO:0000256" key="2">
    <source>
        <dbReference type="ARBA" id="ARBA00022475"/>
    </source>
</evidence>
<keyword evidence="10" id="KW-1185">Reference proteome</keyword>
<dbReference type="Pfam" id="PF09594">
    <property type="entry name" value="GT87"/>
    <property type="match status" value="1"/>
</dbReference>
<feature type="transmembrane region" description="Helical" evidence="8">
    <location>
        <begin position="12"/>
        <end position="30"/>
    </location>
</feature>
<keyword evidence="6 8" id="KW-0472">Membrane</keyword>